<name>A0AAN8ZV30_HALRR</name>
<accession>A0AAN8ZV30</accession>
<protein>
    <submittedName>
        <fullName evidence="2">Uncharacterized protein</fullName>
    </submittedName>
</protein>
<proteinExistence type="predicted"/>
<evidence type="ECO:0000256" key="1">
    <source>
        <dbReference type="SAM" id="MobiDB-lite"/>
    </source>
</evidence>
<feature type="compositionally biased region" description="Basic and acidic residues" evidence="1">
    <location>
        <begin position="13"/>
        <end position="23"/>
    </location>
</feature>
<dbReference type="Proteomes" id="UP001381693">
    <property type="component" value="Unassembled WGS sequence"/>
</dbReference>
<sequence>MIDPKNAPAGSARQEDRSVHKCDDGGRTRVTLRSFTKITYQDTQVWGLNAVLCKNVNWFTFHEYSSTDGDSI</sequence>
<gene>
    <name evidence="2" type="ORF">SK128_023885</name>
</gene>
<keyword evidence="3" id="KW-1185">Reference proteome</keyword>
<evidence type="ECO:0000313" key="3">
    <source>
        <dbReference type="Proteomes" id="UP001381693"/>
    </source>
</evidence>
<feature type="region of interest" description="Disordered" evidence="1">
    <location>
        <begin position="1"/>
        <end position="23"/>
    </location>
</feature>
<evidence type="ECO:0000313" key="2">
    <source>
        <dbReference type="EMBL" id="KAK7063070.1"/>
    </source>
</evidence>
<reference evidence="2 3" key="1">
    <citation type="submission" date="2023-11" db="EMBL/GenBank/DDBJ databases">
        <title>Halocaridina rubra genome assembly.</title>
        <authorList>
            <person name="Smith C."/>
        </authorList>
    </citation>
    <scope>NUCLEOTIDE SEQUENCE [LARGE SCALE GENOMIC DNA]</scope>
    <source>
        <strain evidence="2">EP-1</strain>
        <tissue evidence="2">Whole</tissue>
    </source>
</reference>
<organism evidence="2 3">
    <name type="scientific">Halocaridina rubra</name>
    <name type="common">Hawaiian red shrimp</name>
    <dbReference type="NCBI Taxonomy" id="373956"/>
    <lineage>
        <taxon>Eukaryota</taxon>
        <taxon>Metazoa</taxon>
        <taxon>Ecdysozoa</taxon>
        <taxon>Arthropoda</taxon>
        <taxon>Crustacea</taxon>
        <taxon>Multicrustacea</taxon>
        <taxon>Malacostraca</taxon>
        <taxon>Eumalacostraca</taxon>
        <taxon>Eucarida</taxon>
        <taxon>Decapoda</taxon>
        <taxon>Pleocyemata</taxon>
        <taxon>Caridea</taxon>
        <taxon>Atyoidea</taxon>
        <taxon>Atyidae</taxon>
        <taxon>Halocaridina</taxon>
    </lineage>
</organism>
<comment type="caution">
    <text evidence="2">The sequence shown here is derived from an EMBL/GenBank/DDBJ whole genome shotgun (WGS) entry which is preliminary data.</text>
</comment>
<dbReference type="AlphaFoldDB" id="A0AAN8ZV30"/>
<dbReference type="EMBL" id="JAXCGZ010020962">
    <property type="protein sequence ID" value="KAK7063070.1"/>
    <property type="molecule type" value="Genomic_DNA"/>
</dbReference>